<accession>A0A131YS28</accession>
<dbReference type="InterPro" id="IPR036880">
    <property type="entry name" value="Kunitz_BPTI_sf"/>
</dbReference>
<sequence length="119" mass="13648">MASTAWFLLLPTLQSLIALFIITNASRNIGYGRPPSSCNCSYRNGTYPADCGCLWVYAFGDVMENMYHYNDLTRTCVARARELNCNAFNTMQECQQKCNVFTHNLRRRKMRRTRSPSTG</sequence>
<dbReference type="GO" id="GO:0004867">
    <property type="term" value="F:serine-type endopeptidase inhibitor activity"/>
    <property type="evidence" value="ECO:0007669"/>
    <property type="project" value="InterPro"/>
</dbReference>
<organism evidence="2">
    <name type="scientific">Rhipicephalus appendiculatus</name>
    <name type="common">Brown ear tick</name>
    <dbReference type="NCBI Taxonomy" id="34631"/>
    <lineage>
        <taxon>Eukaryota</taxon>
        <taxon>Metazoa</taxon>
        <taxon>Ecdysozoa</taxon>
        <taxon>Arthropoda</taxon>
        <taxon>Chelicerata</taxon>
        <taxon>Arachnida</taxon>
        <taxon>Acari</taxon>
        <taxon>Parasitiformes</taxon>
        <taxon>Ixodida</taxon>
        <taxon>Ixodoidea</taxon>
        <taxon>Ixodidae</taxon>
        <taxon>Rhipicephalinae</taxon>
        <taxon>Rhipicephalus</taxon>
        <taxon>Rhipicephalus</taxon>
    </lineage>
</organism>
<evidence type="ECO:0000313" key="2">
    <source>
        <dbReference type="EMBL" id="JAP81747.1"/>
    </source>
</evidence>
<proteinExistence type="predicted"/>
<protein>
    <submittedName>
        <fullName evidence="2">Pancreatic trypsin inhibitor</fullName>
    </submittedName>
</protein>
<keyword evidence="1" id="KW-0732">Signal</keyword>
<feature type="chain" id="PRO_5007285954" evidence="1">
    <location>
        <begin position="26"/>
        <end position="119"/>
    </location>
</feature>
<reference evidence="2" key="1">
    <citation type="journal article" date="2016" name="Ticks Tick Borne Dis.">
        <title>De novo assembly and annotation of the salivary gland transcriptome of Rhipicephalus appendiculatus male and female ticks during blood feeding.</title>
        <authorList>
            <person name="de Castro M.H."/>
            <person name="de Klerk D."/>
            <person name="Pienaar R."/>
            <person name="Latif A.A."/>
            <person name="Rees D.J."/>
            <person name="Mans B.J."/>
        </authorList>
    </citation>
    <scope>NUCLEOTIDE SEQUENCE</scope>
    <source>
        <tissue evidence="2">Salivary glands</tissue>
    </source>
</reference>
<name>A0A131YS28_RHIAP</name>
<evidence type="ECO:0000256" key="1">
    <source>
        <dbReference type="SAM" id="SignalP"/>
    </source>
</evidence>
<dbReference type="AlphaFoldDB" id="A0A131YS28"/>
<dbReference type="EMBL" id="GEDV01006810">
    <property type="protein sequence ID" value="JAP81747.1"/>
    <property type="molecule type" value="Transcribed_RNA"/>
</dbReference>
<feature type="signal peptide" evidence="1">
    <location>
        <begin position="1"/>
        <end position="25"/>
    </location>
</feature>
<dbReference type="Gene3D" id="4.10.410.10">
    <property type="entry name" value="Pancreatic trypsin inhibitor Kunitz domain"/>
    <property type="match status" value="1"/>
</dbReference>